<accession>A0A316A5Y4</accession>
<evidence type="ECO:0000313" key="1">
    <source>
        <dbReference type="EMBL" id="PWJ53095.1"/>
    </source>
</evidence>
<name>A0A316A5Y4_9BACT</name>
<dbReference type="EMBL" id="QGDT01000026">
    <property type="protein sequence ID" value="PWJ53095.1"/>
    <property type="molecule type" value="Genomic_DNA"/>
</dbReference>
<dbReference type="AlphaFoldDB" id="A0A316A5Y4"/>
<organism evidence="1 2">
    <name type="scientific">Dyadobacter jejuensis</name>
    <dbReference type="NCBI Taxonomy" id="1082580"/>
    <lineage>
        <taxon>Bacteria</taxon>
        <taxon>Pseudomonadati</taxon>
        <taxon>Bacteroidota</taxon>
        <taxon>Cytophagia</taxon>
        <taxon>Cytophagales</taxon>
        <taxon>Spirosomataceae</taxon>
        <taxon>Dyadobacter</taxon>
    </lineage>
</organism>
<protein>
    <submittedName>
        <fullName evidence="1">Uncharacterized protein</fullName>
    </submittedName>
</protein>
<sequence length="110" mass="12389">MIDLMQKAFLFLPVAIYIKDLGRILTVLGQNIERANSLRIFESFCALTRAEMKNVVGGGVVCIDLGTTTDPEGYCYQIDSCQRIKNKMVKESWVVWTKITLSKCKAEPIP</sequence>
<evidence type="ECO:0000313" key="2">
    <source>
        <dbReference type="Proteomes" id="UP000245880"/>
    </source>
</evidence>
<dbReference type="Proteomes" id="UP000245880">
    <property type="component" value="Unassembled WGS sequence"/>
</dbReference>
<keyword evidence="2" id="KW-1185">Reference proteome</keyword>
<gene>
    <name evidence="1" type="ORF">CLV98_1264</name>
</gene>
<comment type="caution">
    <text evidence="1">The sequence shown here is derived from an EMBL/GenBank/DDBJ whole genome shotgun (WGS) entry which is preliminary data.</text>
</comment>
<reference evidence="1 2" key="1">
    <citation type="submission" date="2018-03" db="EMBL/GenBank/DDBJ databases">
        <title>Genomic Encyclopedia of Archaeal and Bacterial Type Strains, Phase II (KMG-II): from individual species to whole genera.</title>
        <authorList>
            <person name="Goeker M."/>
        </authorList>
    </citation>
    <scope>NUCLEOTIDE SEQUENCE [LARGE SCALE GENOMIC DNA]</scope>
    <source>
        <strain evidence="1 2">DSM 100346</strain>
    </source>
</reference>
<proteinExistence type="predicted"/>